<dbReference type="EMBL" id="FOWW01000006">
    <property type="protein sequence ID" value="SFQ33071.1"/>
    <property type="molecule type" value="Genomic_DNA"/>
</dbReference>
<feature type="region of interest" description="Disordered" evidence="1">
    <location>
        <begin position="429"/>
        <end position="451"/>
    </location>
</feature>
<reference evidence="3" key="1">
    <citation type="submission" date="2016-10" db="EMBL/GenBank/DDBJ databases">
        <authorList>
            <person name="Varghese N."/>
            <person name="Submissions S."/>
        </authorList>
    </citation>
    <scope>NUCLEOTIDE SEQUENCE [LARGE SCALE GENOMIC DNA]</scope>
    <source>
        <strain evidence="3">CGMCC 4.5579</strain>
    </source>
</reference>
<organism evidence="2 3">
    <name type="scientific">Amycolatopsis arida</name>
    <dbReference type="NCBI Taxonomy" id="587909"/>
    <lineage>
        <taxon>Bacteria</taxon>
        <taxon>Bacillati</taxon>
        <taxon>Actinomycetota</taxon>
        <taxon>Actinomycetes</taxon>
        <taxon>Pseudonocardiales</taxon>
        <taxon>Pseudonocardiaceae</taxon>
        <taxon>Amycolatopsis</taxon>
    </lineage>
</organism>
<dbReference type="Pfam" id="PF13830">
    <property type="entry name" value="DUF4192"/>
    <property type="match status" value="2"/>
</dbReference>
<sequence>MTTPTPTQPPAIDLRPPERLVAAVPYLLGFRPTDSVVLVTHRGLHGDRVGVVLRADLPPPGRERDVVGVLLPSLVAEPAVGVTVLVVGGVPNPSEREIPTGQGGAREEIAGHLLAAPPAHQALITALAEACCRVGRPVHHALWVPEIRAGVAFDCFRHAGCGGVLPDPDSSVMAATLTGAGRVTFATRDEWARLLAPGDAGVLARRAALLDAVIDGLPPAGDTVGDEVRPKALLDPPASAVTRGRRTPPPPARRRRVEPSTGERAGGERHDMAASGDVDGASPDISRPETLPREMCRDVLAALARARGGDIDLTDDQVVRLALALSDERVRDACLRTALPPGGSDAVAAERLWLRLVRETPAPERAAPACLLAFSAYLRGEGTLAVVALDVALEADPGHTLADLLRRSIGLGIPREKLATIAAHDDVPILPPAPDGLPPPNPAPAGGTEVS</sequence>
<protein>
    <recommendedName>
        <fullName evidence="4">DUF4192 domain-containing protein</fullName>
    </recommendedName>
</protein>
<feature type="region of interest" description="Disordered" evidence="1">
    <location>
        <begin position="221"/>
        <end position="291"/>
    </location>
</feature>
<dbReference type="STRING" id="587909.SAMN05421810_106155"/>
<accession>A0A1I5XM80</accession>
<evidence type="ECO:0000313" key="2">
    <source>
        <dbReference type="EMBL" id="SFQ33071.1"/>
    </source>
</evidence>
<gene>
    <name evidence="2" type="ORF">SAMN05421810_106155</name>
</gene>
<evidence type="ECO:0008006" key="4">
    <source>
        <dbReference type="Google" id="ProtNLM"/>
    </source>
</evidence>
<dbReference type="InterPro" id="IPR025447">
    <property type="entry name" value="DUF4192"/>
</dbReference>
<proteinExistence type="predicted"/>
<keyword evidence="3" id="KW-1185">Reference proteome</keyword>
<feature type="compositionally biased region" description="Pro residues" evidence="1">
    <location>
        <begin position="429"/>
        <end position="443"/>
    </location>
</feature>
<dbReference type="Proteomes" id="UP000198727">
    <property type="component" value="Unassembled WGS sequence"/>
</dbReference>
<dbReference type="RefSeq" id="WP_243859302.1">
    <property type="nucleotide sequence ID" value="NZ_FOWW01000006.1"/>
</dbReference>
<evidence type="ECO:0000313" key="3">
    <source>
        <dbReference type="Proteomes" id="UP000198727"/>
    </source>
</evidence>
<evidence type="ECO:0000256" key="1">
    <source>
        <dbReference type="SAM" id="MobiDB-lite"/>
    </source>
</evidence>
<dbReference type="AlphaFoldDB" id="A0A1I5XM80"/>
<name>A0A1I5XM80_9PSEU</name>